<dbReference type="EMBL" id="MVGC01000020">
    <property type="protein sequence ID" value="RJE26511.1"/>
    <property type="molecule type" value="Genomic_DNA"/>
</dbReference>
<dbReference type="AlphaFoldDB" id="A0A3A3AAW9"/>
<evidence type="ECO:0000313" key="3">
    <source>
        <dbReference type="EMBL" id="RJE26511.1"/>
    </source>
</evidence>
<feature type="binding site" evidence="1">
    <location>
        <position position="52"/>
    </location>
    <ligand>
        <name>ATP</name>
        <dbReference type="ChEBI" id="CHEBI:30616"/>
    </ligand>
</feature>
<protein>
    <recommendedName>
        <fullName evidence="2">Protein kinase domain-containing protein</fullName>
    </recommendedName>
</protein>
<evidence type="ECO:0000313" key="4">
    <source>
        <dbReference type="Proteomes" id="UP000266188"/>
    </source>
</evidence>
<dbReference type="InterPro" id="IPR017441">
    <property type="entry name" value="Protein_kinase_ATP_BS"/>
</dbReference>
<feature type="domain" description="Protein kinase" evidence="2">
    <location>
        <begin position="23"/>
        <end position="73"/>
    </location>
</feature>
<dbReference type="SUPFAM" id="SSF56112">
    <property type="entry name" value="Protein kinase-like (PK-like)"/>
    <property type="match status" value="1"/>
</dbReference>
<sequence length="73" mass="8191">MSSLERDNHGNARFCGCSSIRDFEFLGKLGEGTFGEVYKARSKKDTSVVALKRILMHNEKDGVRVPLYYSSTS</sequence>
<dbReference type="GO" id="GO:0005524">
    <property type="term" value="F:ATP binding"/>
    <property type="evidence" value="ECO:0007669"/>
    <property type="project" value="UniProtKB-UniRule"/>
</dbReference>
<dbReference type="PROSITE" id="PS00107">
    <property type="entry name" value="PROTEIN_KINASE_ATP"/>
    <property type="match status" value="1"/>
</dbReference>
<accession>A0A3A3AAW9</accession>
<name>A0A3A3AAW9_9EURO</name>
<dbReference type="PROSITE" id="PS50011">
    <property type="entry name" value="PROTEIN_KINASE_DOM"/>
    <property type="match status" value="1"/>
</dbReference>
<dbReference type="Proteomes" id="UP000266188">
    <property type="component" value="Unassembled WGS sequence"/>
</dbReference>
<dbReference type="Gene3D" id="3.30.200.20">
    <property type="entry name" value="Phosphorylase Kinase, domain 1"/>
    <property type="match status" value="1"/>
</dbReference>
<comment type="caution">
    <text evidence="3">The sequence shown here is derived from an EMBL/GenBank/DDBJ whole genome shotgun (WGS) entry which is preliminary data.</text>
</comment>
<dbReference type="OrthoDB" id="28397at2759"/>
<organism evidence="3 4">
    <name type="scientific">Aspergillus sclerotialis</name>
    <dbReference type="NCBI Taxonomy" id="2070753"/>
    <lineage>
        <taxon>Eukaryota</taxon>
        <taxon>Fungi</taxon>
        <taxon>Dikarya</taxon>
        <taxon>Ascomycota</taxon>
        <taxon>Pezizomycotina</taxon>
        <taxon>Eurotiomycetes</taxon>
        <taxon>Eurotiomycetidae</taxon>
        <taxon>Eurotiales</taxon>
        <taxon>Aspergillaceae</taxon>
        <taxon>Aspergillus</taxon>
        <taxon>Aspergillus subgen. Polypaecilum</taxon>
    </lineage>
</organism>
<dbReference type="InterPro" id="IPR011009">
    <property type="entry name" value="Kinase-like_dom_sf"/>
</dbReference>
<dbReference type="InterPro" id="IPR000719">
    <property type="entry name" value="Prot_kinase_dom"/>
</dbReference>
<keyword evidence="1" id="KW-0067">ATP-binding</keyword>
<evidence type="ECO:0000256" key="1">
    <source>
        <dbReference type="PROSITE-ProRule" id="PRU10141"/>
    </source>
</evidence>
<gene>
    <name evidence="3" type="ORF">PHISCL_01124</name>
</gene>
<keyword evidence="1" id="KW-0547">Nucleotide-binding</keyword>
<proteinExistence type="predicted"/>
<reference evidence="4" key="1">
    <citation type="submission" date="2017-02" db="EMBL/GenBank/DDBJ databases">
        <authorList>
            <person name="Tafer H."/>
            <person name="Lopandic K."/>
        </authorList>
    </citation>
    <scope>NUCLEOTIDE SEQUENCE [LARGE SCALE GENOMIC DNA]</scope>
    <source>
        <strain evidence="4">CBS 366.77</strain>
    </source>
</reference>
<keyword evidence="4" id="KW-1185">Reference proteome</keyword>
<evidence type="ECO:0000259" key="2">
    <source>
        <dbReference type="PROSITE" id="PS50011"/>
    </source>
</evidence>
<dbReference type="STRING" id="2070753.A0A3A3AAW9"/>
<dbReference type="GO" id="GO:0004672">
    <property type="term" value="F:protein kinase activity"/>
    <property type="evidence" value="ECO:0007669"/>
    <property type="project" value="InterPro"/>
</dbReference>